<dbReference type="InterPro" id="IPR016024">
    <property type="entry name" value="ARM-type_fold"/>
</dbReference>
<dbReference type="InterPro" id="IPR000225">
    <property type="entry name" value="Armadillo"/>
</dbReference>
<dbReference type="InterPro" id="IPR011989">
    <property type="entry name" value="ARM-like"/>
</dbReference>
<dbReference type="Gene3D" id="1.20.5.690">
    <property type="entry name" value="Importin-alpha, importin-beta-binding domain"/>
    <property type="match status" value="1"/>
</dbReference>
<dbReference type="InterPro" id="IPR032413">
    <property type="entry name" value="Arm_3"/>
</dbReference>
<evidence type="ECO:0000256" key="7">
    <source>
        <dbReference type="SAM" id="MobiDB-lite"/>
    </source>
</evidence>
<evidence type="ECO:0000256" key="3">
    <source>
        <dbReference type="ARBA" id="ARBA00022737"/>
    </source>
</evidence>
<reference evidence="9 10" key="1">
    <citation type="journal article" date="2016" name="Genome Biol. Evol.">
        <title>Gene Family Evolution Reflects Adaptation to Soil Environmental Stressors in the Genome of the Collembolan Orchesella cincta.</title>
        <authorList>
            <person name="Faddeeva-Vakhrusheva A."/>
            <person name="Derks M.F."/>
            <person name="Anvar S.Y."/>
            <person name="Agamennone V."/>
            <person name="Suring W."/>
            <person name="Smit S."/>
            <person name="van Straalen N.M."/>
            <person name="Roelofs D."/>
        </authorList>
    </citation>
    <scope>NUCLEOTIDE SEQUENCE [LARGE SCALE GENOMIC DNA]</scope>
    <source>
        <tissue evidence="9">Mixed pool</tissue>
    </source>
</reference>
<dbReference type="Pfam" id="PF16186">
    <property type="entry name" value="Arm_3"/>
    <property type="match status" value="1"/>
</dbReference>
<dbReference type="AlphaFoldDB" id="A0A1D2MRK6"/>
<dbReference type="STRING" id="48709.A0A1D2MRK6"/>
<dbReference type="InterPro" id="IPR036975">
    <property type="entry name" value="Importin-a_IBB_sf"/>
</dbReference>
<sequence length="525" mass="57692">MSQDRLKTFKNFGKDTDELRRRRTDQSLELRKARKDEQLCKRRNIDTDELDAQANSPVHEANGSQPAVAVAVNEATLKQIVTDMFCDDPDRQFAATQLTRKILSRERHPPIDIVIQAGIVPRCIIFLSNQENPDLQFEAAWVLTNIASGNQVQTNTVVDAGAVGPFIDMLRSPYSHIAEQAIWALGNIAGDGPILRDHVINKGIIPPLVALAKSQNSASFLRNVAWTLSNLCRAKSPPPPQEATRMCLPALARLIKMTDMEVVSDACWALSYLSDGPNEKIEEVVKSGVVTRLVELLDCGNYNVITPCLRAVGNIVTGTDSQTQCVVRSGVLPLLTKLLRCPKSNIVKEAAWTISNIAAGTIEQITEILQAGIVPLLVEVLRTGEFRAQKEAIWAITNITSGGSVDHMIHLCQNGAIPAMCDMLRCRDWRTIVTTLDGLENILKAAQEVNQVEKVACAIEESGGLDSIEQLQSHENNTVYTKAYVLIDNFFSDENAVDDELLPATNENGDFQMSVSNIPEGGFNL</sequence>
<feature type="region of interest" description="Disordered" evidence="7">
    <location>
        <begin position="1"/>
        <end position="20"/>
    </location>
</feature>
<dbReference type="GO" id="GO:0006607">
    <property type="term" value="P:NLS-bearing protein import into nucleus"/>
    <property type="evidence" value="ECO:0007669"/>
    <property type="project" value="UniProtKB-ARBA"/>
</dbReference>
<evidence type="ECO:0000256" key="1">
    <source>
        <dbReference type="ARBA" id="ARBA00010394"/>
    </source>
</evidence>
<evidence type="ECO:0000256" key="5">
    <source>
        <dbReference type="PIRNR" id="PIRNR005673"/>
    </source>
</evidence>
<evidence type="ECO:0000313" key="9">
    <source>
        <dbReference type="EMBL" id="ODM95552.1"/>
    </source>
</evidence>
<dbReference type="InterPro" id="IPR024931">
    <property type="entry name" value="Importin_alpha"/>
</dbReference>
<dbReference type="PANTHER" id="PTHR23316">
    <property type="entry name" value="IMPORTIN ALPHA"/>
    <property type="match status" value="1"/>
</dbReference>
<dbReference type="PROSITE" id="PS50176">
    <property type="entry name" value="ARM_REPEAT"/>
    <property type="match status" value="1"/>
</dbReference>
<proteinExistence type="inferred from homology"/>
<dbReference type="FunFam" id="1.25.10.10:FF:000009">
    <property type="entry name" value="Importin subunit alpha"/>
    <property type="match status" value="1"/>
</dbReference>
<dbReference type="Pfam" id="PF00514">
    <property type="entry name" value="Arm"/>
    <property type="match status" value="7"/>
</dbReference>
<evidence type="ECO:0000256" key="4">
    <source>
        <dbReference type="ARBA" id="ARBA00022927"/>
    </source>
</evidence>
<dbReference type="Pfam" id="PF01749">
    <property type="entry name" value="IBB"/>
    <property type="match status" value="1"/>
</dbReference>
<comment type="caution">
    <text evidence="9">The sequence shown here is derived from an EMBL/GenBank/DDBJ whole genome shotgun (WGS) entry which is preliminary data.</text>
</comment>
<dbReference type="Proteomes" id="UP000094527">
    <property type="component" value="Unassembled WGS sequence"/>
</dbReference>
<dbReference type="GO" id="GO:0061608">
    <property type="term" value="F:nuclear import signal receptor activity"/>
    <property type="evidence" value="ECO:0007669"/>
    <property type="project" value="InterPro"/>
</dbReference>
<feature type="domain" description="IBB" evidence="8">
    <location>
        <begin position="1"/>
        <end position="52"/>
    </location>
</feature>
<keyword evidence="3" id="KW-0677">Repeat</keyword>
<dbReference type="OMA" id="CVIEHNA"/>
<dbReference type="OrthoDB" id="29145at2759"/>
<keyword evidence="4 5" id="KW-0653">Protein transport</keyword>
<name>A0A1D2MRK6_ORCCI</name>
<keyword evidence="2 5" id="KW-0813">Transport</keyword>
<feature type="repeat" description="ARM" evidence="6">
    <location>
        <begin position="330"/>
        <end position="372"/>
    </location>
</feature>
<dbReference type="InterPro" id="IPR002652">
    <property type="entry name" value="Importin-a_IBB"/>
</dbReference>
<dbReference type="PIRSF" id="PIRSF005673">
    <property type="entry name" value="Importin_alpha"/>
    <property type="match status" value="1"/>
</dbReference>
<dbReference type="SMART" id="SM00185">
    <property type="entry name" value="ARM"/>
    <property type="match status" value="8"/>
</dbReference>
<dbReference type="EMBL" id="LJIJ01000655">
    <property type="protein sequence ID" value="ODM95552.1"/>
    <property type="molecule type" value="Genomic_DNA"/>
</dbReference>
<gene>
    <name evidence="9" type="ORF">Ocin01_11130</name>
</gene>
<dbReference type="SUPFAM" id="SSF48371">
    <property type="entry name" value="ARM repeat"/>
    <property type="match status" value="1"/>
</dbReference>
<dbReference type="GO" id="GO:0005634">
    <property type="term" value="C:nucleus"/>
    <property type="evidence" value="ECO:0007669"/>
    <property type="project" value="UniProtKB-ARBA"/>
</dbReference>
<protein>
    <recommendedName>
        <fullName evidence="5">Importin subunit alpha</fullName>
    </recommendedName>
</protein>
<accession>A0A1D2MRK6</accession>
<evidence type="ECO:0000256" key="6">
    <source>
        <dbReference type="PROSITE-ProRule" id="PRU00259"/>
    </source>
</evidence>
<evidence type="ECO:0000313" key="10">
    <source>
        <dbReference type="Proteomes" id="UP000094527"/>
    </source>
</evidence>
<comment type="similarity">
    <text evidence="1 5">Belongs to the importin alpha family.</text>
</comment>
<keyword evidence="10" id="KW-1185">Reference proteome</keyword>
<dbReference type="PROSITE" id="PS51214">
    <property type="entry name" value="IBB"/>
    <property type="match status" value="1"/>
</dbReference>
<organism evidence="9 10">
    <name type="scientific">Orchesella cincta</name>
    <name type="common">Springtail</name>
    <name type="synonym">Podura cincta</name>
    <dbReference type="NCBI Taxonomy" id="48709"/>
    <lineage>
        <taxon>Eukaryota</taxon>
        <taxon>Metazoa</taxon>
        <taxon>Ecdysozoa</taxon>
        <taxon>Arthropoda</taxon>
        <taxon>Hexapoda</taxon>
        <taxon>Collembola</taxon>
        <taxon>Entomobryomorpha</taxon>
        <taxon>Entomobryoidea</taxon>
        <taxon>Orchesellidae</taxon>
        <taxon>Orchesellinae</taxon>
        <taxon>Orchesella</taxon>
    </lineage>
</organism>
<evidence type="ECO:0000259" key="8">
    <source>
        <dbReference type="PROSITE" id="PS51214"/>
    </source>
</evidence>
<dbReference type="Gene3D" id="1.25.10.10">
    <property type="entry name" value="Leucine-rich Repeat Variant"/>
    <property type="match status" value="1"/>
</dbReference>
<evidence type="ECO:0000256" key="2">
    <source>
        <dbReference type="ARBA" id="ARBA00022448"/>
    </source>
</evidence>
<dbReference type="GO" id="GO:0005737">
    <property type="term" value="C:cytoplasm"/>
    <property type="evidence" value="ECO:0007669"/>
    <property type="project" value="InterPro"/>
</dbReference>